<dbReference type="Proteomes" id="UP000492821">
    <property type="component" value="Unassembled WGS sequence"/>
</dbReference>
<proteinExistence type="predicted"/>
<reference evidence="2" key="2">
    <citation type="submission" date="2020-10" db="UniProtKB">
        <authorList>
            <consortium name="WormBaseParasite"/>
        </authorList>
    </citation>
    <scope>IDENTIFICATION</scope>
</reference>
<keyword evidence="1" id="KW-1185">Reference proteome</keyword>
<reference evidence="1" key="1">
    <citation type="journal article" date="2013" name="Genetics">
        <title>The draft genome and transcriptome of Panagrellus redivivus are shaped by the harsh demands of a free-living lifestyle.</title>
        <authorList>
            <person name="Srinivasan J."/>
            <person name="Dillman A.R."/>
            <person name="Macchietto M.G."/>
            <person name="Heikkinen L."/>
            <person name="Lakso M."/>
            <person name="Fracchia K.M."/>
            <person name="Antoshechkin I."/>
            <person name="Mortazavi A."/>
            <person name="Wong G."/>
            <person name="Sternberg P.W."/>
        </authorList>
    </citation>
    <scope>NUCLEOTIDE SEQUENCE [LARGE SCALE GENOMIC DNA]</scope>
    <source>
        <strain evidence="1">MT8872</strain>
    </source>
</reference>
<dbReference type="WBParaSite" id="Pan_g3562.t1">
    <property type="protein sequence ID" value="Pan_g3562.t1"/>
    <property type="gene ID" value="Pan_g3562"/>
</dbReference>
<accession>A0A7E4VUW7</accession>
<evidence type="ECO:0000313" key="1">
    <source>
        <dbReference type="Proteomes" id="UP000492821"/>
    </source>
</evidence>
<organism evidence="1 2">
    <name type="scientific">Panagrellus redivivus</name>
    <name type="common">Microworm</name>
    <dbReference type="NCBI Taxonomy" id="6233"/>
    <lineage>
        <taxon>Eukaryota</taxon>
        <taxon>Metazoa</taxon>
        <taxon>Ecdysozoa</taxon>
        <taxon>Nematoda</taxon>
        <taxon>Chromadorea</taxon>
        <taxon>Rhabditida</taxon>
        <taxon>Tylenchina</taxon>
        <taxon>Panagrolaimomorpha</taxon>
        <taxon>Panagrolaimoidea</taxon>
        <taxon>Panagrolaimidae</taxon>
        <taxon>Panagrellus</taxon>
    </lineage>
</organism>
<protein>
    <submittedName>
        <fullName evidence="2">Uncharacterized protein</fullName>
    </submittedName>
</protein>
<name>A0A7E4VUW7_PANRE</name>
<evidence type="ECO:0000313" key="2">
    <source>
        <dbReference type="WBParaSite" id="Pan_g3562.t1"/>
    </source>
</evidence>
<dbReference type="AlphaFoldDB" id="A0A7E4VUW7"/>
<sequence>MATVMQYPAWPFLPASSQPVSQLNPASQPDACIRIRLTDEDTSKPRGKSSIHYFSLSIHSSIHPVSLP</sequence>